<accession>R7V8G8</accession>
<reference evidence="5" key="3">
    <citation type="submission" date="2015-06" db="UniProtKB">
        <authorList>
            <consortium name="EnsemblMetazoa"/>
        </authorList>
    </citation>
    <scope>IDENTIFICATION</scope>
</reference>
<dbReference type="Gene3D" id="3.40.50.300">
    <property type="entry name" value="P-loop containing nucleotide triphosphate hydrolases"/>
    <property type="match status" value="1"/>
</dbReference>
<dbReference type="InterPro" id="IPR000863">
    <property type="entry name" value="Sulfotransferase_dom"/>
</dbReference>
<comment type="similarity">
    <text evidence="1">Belongs to the sulfotransferase 1 family.</text>
</comment>
<evidence type="ECO:0000256" key="1">
    <source>
        <dbReference type="ARBA" id="ARBA00005771"/>
    </source>
</evidence>
<keyword evidence="6" id="KW-1185">Reference proteome</keyword>
<dbReference type="OrthoDB" id="205623at2759"/>
<keyword evidence="2" id="KW-0808">Transferase</keyword>
<evidence type="ECO:0000313" key="6">
    <source>
        <dbReference type="Proteomes" id="UP000014760"/>
    </source>
</evidence>
<dbReference type="GO" id="GO:0008146">
    <property type="term" value="F:sulfotransferase activity"/>
    <property type="evidence" value="ECO:0007669"/>
    <property type="project" value="InterPro"/>
</dbReference>
<dbReference type="EnsemblMetazoa" id="CapteT207559">
    <property type="protein sequence ID" value="CapteP207559"/>
    <property type="gene ID" value="CapteG207559"/>
</dbReference>
<name>R7V8G8_CAPTE</name>
<dbReference type="InterPro" id="IPR027417">
    <property type="entry name" value="P-loop_NTPase"/>
</dbReference>
<proteinExistence type="inferred from homology"/>
<dbReference type="SUPFAM" id="SSF52540">
    <property type="entry name" value="P-loop containing nucleoside triphosphate hydrolases"/>
    <property type="match status" value="1"/>
</dbReference>
<dbReference type="EMBL" id="AMQN01004709">
    <property type="status" value="NOT_ANNOTATED_CDS"/>
    <property type="molecule type" value="Genomic_DNA"/>
</dbReference>
<reference evidence="6" key="1">
    <citation type="submission" date="2012-12" db="EMBL/GenBank/DDBJ databases">
        <authorList>
            <person name="Hellsten U."/>
            <person name="Grimwood J."/>
            <person name="Chapman J.A."/>
            <person name="Shapiro H."/>
            <person name="Aerts A."/>
            <person name="Otillar R.P."/>
            <person name="Terry A.Y."/>
            <person name="Boore J.L."/>
            <person name="Simakov O."/>
            <person name="Marletaz F."/>
            <person name="Cho S.-J."/>
            <person name="Edsinger-Gonzales E."/>
            <person name="Havlak P."/>
            <person name="Kuo D.-H."/>
            <person name="Larsson T."/>
            <person name="Lv J."/>
            <person name="Arendt D."/>
            <person name="Savage R."/>
            <person name="Osoegawa K."/>
            <person name="de Jong P."/>
            <person name="Lindberg D.R."/>
            <person name="Seaver E.C."/>
            <person name="Weisblat D.A."/>
            <person name="Putnam N.H."/>
            <person name="Grigoriev I.V."/>
            <person name="Rokhsar D.S."/>
        </authorList>
    </citation>
    <scope>NUCLEOTIDE SEQUENCE</scope>
    <source>
        <strain evidence="6">I ESC-2004</strain>
    </source>
</reference>
<dbReference type="PANTHER" id="PTHR11783">
    <property type="entry name" value="SULFOTRANSFERASE SULT"/>
    <property type="match status" value="1"/>
</dbReference>
<dbReference type="EMBL" id="KB294243">
    <property type="protein sequence ID" value="ELU14849.1"/>
    <property type="molecule type" value="Genomic_DNA"/>
</dbReference>
<sequence>MAVKWLSDNVCDTKIDFVIKGEYVYRGVTYCYFNEGVDNDVMKQWKVRPSDVLIATPPKSGTTCMGEILRQTRAYITLKPTAQNCPLCFRMWTSSRCCKEYPGILDERIFRKIIKTHLPYEFTKEKVEEGLKVVAVLREPKDALGSYYHHFCSTGVTATDAAFQANSVLVRQDRLVWGNITKMSRDWWQARQLPNVLVVKYEEMKKDTAEVVRRVGEFLEIPLDEEAVDNIVELCSMDMMRTAMEVVFTEVGQPGAANKMFRKGIIGGWENHMTQDEVNFVDKCVREYYDPVGLDFNE</sequence>
<dbReference type="Pfam" id="PF00685">
    <property type="entry name" value="Sulfotransfer_1"/>
    <property type="match status" value="1"/>
</dbReference>
<dbReference type="Proteomes" id="UP000014760">
    <property type="component" value="Unassembled WGS sequence"/>
</dbReference>
<dbReference type="AlphaFoldDB" id="R7V8G8"/>
<evidence type="ECO:0000313" key="5">
    <source>
        <dbReference type="EnsemblMetazoa" id="CapteP207559"/>
    </source>
</evidence>
<dbReference type="OMA" id="THWVEFI"/>
<evidence type="ECO:0000259" key="3">
    <source>
        <dbReference type="Pfam" id="PF00685"/>
    </source>
</evidence>
<reference evidence="4 6" key="2">
    <citation type="journal article" date="2013" name="Nature">
        <title>Insights into bilaterian evolution from three spiralian genomes.</title>
        <authorList>
            <person name="Simakov O."/>
            <person name="Marletaz F."/>
            <person name="Cho S.J."/>
            <person name="Edsinger-Gonzales E."/>
            <person name="Havlak P."/>
            <person name="Hellsten U."/>
            <person name="Kuo D.H."/>
            <person name="Larsson T."/>
            <person name="Lv J."/>
            <person name="Arendt D."/>
            <person name="Savage R."/>
            <person name="Osoegawa K."/>
            <person name="de Jong P."/>
            <person name="Grimwood J."/>
            <person name="Chapman J.A."/>
            <person name="Shapiro H."/>
            <person name="Aerts A."/>
            <person name="Otillar R.P."/>
            <person name="Terry A.Y."/>
            <person name="Boore J.L."/>
            <person name="Grigoriev I.V."/>
            <person name="Lindberg D.R."/>
            <person name="Seaver E.C."/>
            <person name="Weisblat D.A."/>
            <person name="Putnam N.H."/>
            <person name="Rokhsar D.S."/>
        </authorList>
    </citation>
    <scope>NUCLEOTIDE SEQUENCE</scope>
    <source>
        <strain evidence="4 6">I ESC-2004</strain>
    </source>
</reference>
<feature type="domain" description="Sulfotransferase" evidence="3">
    <location>
        <begin position="49"/>
        <end position="288"/>
    </location>
</feature>
<organism evidence="4">
    <name type="scientific">Capitella teleta</name>
    <name type="common">Polychaete worm</name>
    <dbReference type="NCBI Taxonomy" id="283909"/>
    <lineage>
        <taxon>Eukaryota</taxon>
        <taxon>Metazoa</taxon>
        <taxon>Spiralia</taxon>
        <taxon>Lophotrochozoa</taxon>
        <taxon>Annelida</taxon>
        <taxon>Polychaeta</taxon>
        <taxon>Sedentaria</taxon>
        <taxon>Scolecida</taxon>
        <taxon>Capitellidae</taxon>
        <taxon>Capitella</taxon>
    </lineage>
</organism>
<evidence type="ECO:0000313" key="4">
    <source>
        <dbReference type="EMBL" id="ELU14849.1"/>
    </source>
</evidence>
<protein>
    <recommendedName>
        <fullName evidence="3">Sulfotransferase domain-containing protein</fullName>
    </recommendedName>
</protein>
<dbReference type="HOGENOM" id="CLU_027239_1_1_1"/>
<evidence type="ECO:0000256" key="2">
    <source>
        <dbReference type="ARBA" id="ARBA00022679"/>
    </source>
</evidence>
<gene>
    <name evidence="4" type="ORF">CAPTEDRAFT_207559</name>
</gene>